<dbReference type="AlphaFoldDB" id="A0AAV0B2T2"/>
<reference evidence="1" key="1">
    <citation type="submission" date="2022-06" db="EMBL/GenBank/DDBJ databases">
        <authorList>
            <consortium name="SYNGENTA / RWTH Aachen University"/>
        </authorList>
    </citation>
    <scope>NUCLEOTIDE SEQUENCE</scope>
</reference>
<proteinExistence type="predicted"/>
<dbReference type="EMBL" id="CALTRL010003240">
    <property type="protein sequence ID" value="CAH7679137.1"/>
    <property type="molecule type" value="Genomic_DNA"/>
</dbReference>
<protein>
    <submittedName>
        <fullName evidence="1">Expressed protein</fullName>
    </submittedName>
</protein>
<gene>
    <name evidence="1" type="ORF">PPACK8108_LOCUS13205</name>
</gene>
<keyword evidence="2" id="KW-1185">Reference proteome</keyword>
<dbReference type="Proteomes" id="UP001153365">
    <property type="component" value="Unassembled WGS sequence"/>
</dbReference>
<comment type="caution">
    <text evidence="1">The sequence shown here is derived from an EMBL/GenBank/DDBJ whole genome shotgun (WGS) entry which is preliminary data.</text>
</comment>
<organism evidence="1 2">
    <name type="scientific">Phakopsora pachyrhizi</name>
    <name type="common">Asian soybean rust disease fungus</name>
    <dbReference type="NCBI Taxonomy" id="170000"/>
    <lineage>
        <taxon>Eukaryota</taxon>
        <taxon>Fungi</taxon>
        <taxon>Dikarya</taxon>
        <taxon>Basidiomycota</taxon>
        <taxon>Pucciniomycotina</taxon>
        <taxon>Pucciniomycetes</taxon>
        <taxon>Pucciniales</taxon>
        <taxon>Phakopsoraceae</taxon>
        <taxon>Phakopsora</taxon>
    </lineage>
</organism>
<evidence type="ECO:0000313" key="2">
    <source>
        <dbReference type="Proteomes" id="UP001153365"/>
    </source>
</evidence>
<feature type="non-terminal residue" evidence="1">
    <location>
        <position position="1"/>
    </location>
</feature>
<evidence type="ECO:0000313" key="1">
    <source>
        <dbReference type="EMBL" id="CAH7679137.1"/>
    </source>
</evidence>
<accession>A0AAV0B2T2</accession>
<name>A0AAV0B2T2_PHAPC</name>
<sequence>HNGSSLCLCFIFPLIALDSSNHTKTCSPMPKAQLYSTAFICTQMLIFFFCLDLSTVPSAVGDLILTCLKFYCTYSSIQMTCGRQIFFVFFLIPSSKTLMSHLIL</sequence>